<sequence>MVKKANFKTKSGKNNYLKDGFQKLLVAVFVQRRLSAMISPFILKEKNYTHFFRISH</sequence>
<dbReference type="STRING" id="1185767.IIF7_05702"/>
<evidence type="ECO:0000313" key="1">
    <source>
        <dbReference type="EMBL" id="ORL46514.1"/>
    </source>
</evidence>
<name>A0A1Y1T7F8_9FLAO</name>
<proteinExistence type="predicted"/>
<evidence type="ECO:0000313" key="2">
    <source>
        <dbReference type="Proteomes" id="UP000192746"/>
    </source>
</evidence>
<accession>A0A1Y1T7F8</accession>
<dbReference type="Proteomes" id="UP000192746">
    <property type="component" value="Unassembled WGS sequence"/>
</dbReference>
<protein>
    <submittedName>
        <fullName evidence="1">Uncharacterized protein</fullName>
    </submittedName>
</protein>
<dbReference type="AlphaFoldDB" id="A0A1Y1T7F8"/>
<comment type="caution">
    <text evidence="1">The sequence shown here is derived from an EMBL/GenBank/DDBJ whole genome shotgun (WGS) entry which is preliminary data.</text>
</comment>
<dbReference type="EMBL" id="ARYN01000004">
    <property type="protein sequence ID" value="ORL46514.1"/>
    <property type="molecule type" value="Genomic_DNA"/>
</dbReference>
<organism evidence="1 2">
    <name type="scientific">Zunongwangia atlantica 22II14-10F7</name>
    <dbReference type="NCBI Taxonomy" id="1185767"/>
    <lineage>
        <taxon>Bacteria</taxon>
        <taxon>Pseudomonadati</taxon>
        <taxon>Bacteroidota</taxon>
        <taxon>Flavobacteriia</taxon>
        <taxon>Flavobacteriales</taxon>
        <taxon>Flavobacteriaceae</taxon>
        <taxon>Zunongwangia</taxon>
    </lineage>
</organism>
<keyword evidence="2" id="KW-1185">Reference proteome</keyword>
<reference evidence="1 2" key="1">
    <citation type="submission" date="2013-04" db="EMBL/GenBank/DDBJ databases">
        <title>Zunongwangia sp. 22II14-10F7 Genome Sequencing.</title>
        <authorList>
            <person name="Lai Q."/>
            <person name="Shao Z."/>
        </authorList>
    </citation>
    <scope>NUCLEOTIDE SEQUENCE [LARGE SCALE GENOMIC DNA]</scope>
    <source>
        <strain evidence="1 2">22II14-10F7</strain>
    </source>
</reference>
<gene>
    <name evidence="1" type="ORF">IIF7_05702</name>
</gene>